<dbReference type="RefSeq" id="WP_135622366.1">
    <property type="nucleotide sequence ID" value="NZ_CP054491.1"/>
</dbReference>
<keyword evidence="3" id="KW-1185">Reference proteome</keyword>
<dbReference type="Proteomes" id="UP000509658">
    <property type="component" value="Chromosome"/>
</dbReference>
<sequence length="78" mass="9042">MIRILFGAAMLYSVCNDWSAHDWGTIAAYLLVGIILILWGVASLTEAEVDEFHHDEEAYDEYEVIVRIQKRRDQDIEN</sequence>
<gene>
    <name evidence="2" type="ORF">HUE57_18335</name>
</gene>
<evidence type="ECO:0000256" key="1">
    <source>
        <dbReference type="SAM" id="Phobius"/>
    </source>
</evidence>
<reference evidence="2 3" key="1">
    <citation type="submission" date="2020-05" db="EMBL/GenBank/DDBJ databases">
        <title>Horizontal transmission and recombination maintain forever young bacterial symbiont genomes.</title>
        <authorList>
            <person name="Russell S.L."/>
            <person name="Pepper-Tunick E."/>
            <person name="Svedberg J."/>
            <person name="Byrne A."/>
            <person name="Ruelas Castillo J."/>
            <person name="Vollmers C."/>
            <person name="Beinart R.A."/>
            <person name="Corbett-Detig R."/>
        </authorList>
    </citation>
    <scope>NUCLEOTIDE SEQUENCE [LARGE SCALE GENOMIC DNA]</scope>
    <source>
        <strain evidence="2">Santa_Monica_outfall</strain>
    </source>
</reference>
<keyword evidence="1" id="KW-0472">Membrane</keyword>
<keyword evidence="1" id="KW-0812">Transmembrane</keyword>
<dbReference type="KEGG" id="rev:HUE57_18335"/>
<evidence type="ECO:0000313" key="2">
    <source>
        <dbReference type="EMBL" id="QKQ28023.1"/>
    </source>
</evidence>
<proteinExistence type="predicted"/>
<organism evidence="2 3">
    <name type="scientific">Candidatus Reidiella endopervernicosa</name>
    <dbReference type="NCBI Taxonomy" id="2738883"/>
    <lineage>
        <taxon>Bacteria</taxon>
        <taxon>Pseudomonadati</taxon>
        <taxon>Pseudomonadota</taxon>
        <taxon>Gammaproteobacteria</taxon>
        <taxon>Candidatus Reidiella</taxon>
    </lineage>
</organism>
<name>A0A6N0I0D4_9GAMM</name>
<accession>A0A6N0I0D4</accession>
<evidence type="ECO:0000313" key="3">
    <source>
        <dbReference type="Proteomes" id="UP000509658"/>
    </source>
</evidence>
<feature type="transmembrane region" description="Helical" evidence="1">
    <location>
        <begin position="26"/>
        <end position="44"/>
    </location>
</feature>
<protein>
    <submittedName>
        <fullName evidence="2">Uncharacterized protein</fullName>
    </submittedName>
</protein>
<dbReference type="AlphaFoldDB" id="A0A6N0I0D4"/>
<dbReference type="EMBL" id="CP054491">
    <property type="protein sequence ID" value="QKQ28023.1"/>
    <property type="molecule type" value="Genomic_DNA"/>
</dbReference>
<keyword evidence="1" id="KW-1133">Transmembrane helix</keyword>